<evidence type="ECO:0000313" key="2">
    <source>
        <dbReference type="EMBL" id="CAD8995402.1"/>
    </source>
</evidence>
<dbReference type="PANTHER" id="PTHR21255">
    <property type="entry name" value="T-COMPLEX-ASSOCIATED-TESTIS-EXPRESSED 1/ DYNEIN LIGHT CHAIN"/>
    <property type="match status" value="1"/>
</dbReference>
<dbReference type="GO" id="GO:0045505">
    <property type="term" value="F:dynein intermediate chain binding"/>
    <property type="evidence" value="ECO:0007669"/>
    <property type="project" value="TreeGrafter"/>
</dbReference>
<dbReference type="GO" id="GO:0007018">
    <property type="term" value="P:microtubule-based movement"/>
    <property type="evidence" value="ECO:0007669"/>
    <property type="project" value="TreeGrafter"/>
</dbReference>
<dbReference type="Pfam" id="PF03645">
    <property type="entry name" value="Tctex-1"/>
    <property type="match status" value="1"/>
</dbReference>
<dbReference type="AlphaFoldDB" id="A0A6U7TVR4"/>
<dbReference type="Gene3D" id="3.30.1140.40">
    <property type="entry name" value="Tctex-1"/>
    <property type="match status" value="1"/>
</dbReference>
<accession>A0A6U7TVR4</accession>
<dbReference type="InterPro" id="IPR005334">
    <property type="entry name" value="Tctex-1-like"/>
</dbReference>
<dbReference type="CDD" id="cd21455">
    <property type="entry name" value="DLC-like_DYNLT1_DYNLT3"/>
    <property type="match status" value="1"/>
</dbReference>
<dbReference type="GO" id="GO:0005737">
    <property type="term" value="C:cytoplasm"/>
    <property type="evidence" value="ECO:0007669"/>
    <property type="project" value="TreeGrafter"/>
</dbReference>
<gene>
    <name evidence="1" type="ORF">EGYM00392_LOCUS6457</name>
    <name evidence="2" type="ORF">EGYM00392_LOCUS6458</name>
</gene>
<dbReference type="InterPro" id="IPR038586">
    <property type="entry name" value="Tctex-1-like_sf"/>
</dbReference>
<reference evidence="1" key="1">
    <citation type="submission" date="2021-01" db="EMBL/GenBank/DDBJ databases">
        <authorList>
            <person name="Corre E."/>
            <person name="Pelletier E."/>
            <person name="Niang G."/>
            <person name="Scheremetjew M."/>
            <person name="Finn R."/>
            <person name="Kale V."/>
            <person name="Holt S."/>
            <person name="Cochrane G."/>
            <person name="Meng A."/>
            <person name="Brown T."/>
            <person name="Cohen L."/>
        </authorList>
    </citation>
    <scope>NUCLEOTIDE SEQUENCE</scope>
    <source>
        <strain evidence="1">NIES-381</strain>
    </source>
</reference>
<sequence length="117" mass="13348">MESSDFQQPEETTIQPEEVNVIVKDAVDSVVGGNMQYDHGKVGHWINLIQETCMKKLTALQKPFKFIITCMIMRKTGAGLHLASSALWDITCDNLFMHKEESNKYLYCITTVYWTAV</sequence>
<evidence type="ECO:0008006" key="3">
    <source>
        <dbReference type="Google" id="ProtNLM"/>
    </source>
</evidence>
<dbReference type="PANTHER" id="PTHR21255:SF4">
    <property type="entry name" value="DYNEIN LIGHT CHAIN TCTEX-TYPE"/>
    <property type="match status" value="1"/>
</dbReference>
<dbReference type="EMBL" id="HBGA01016667">
    <property type="protein sequence ID" value="CAD8995401.1"/>
    <property type="molecule type" value="Transcribed_RNA"/>
</dbReference>
<name>A0A6U7TVR4_9EUGL</name>
<dbReference type="EMBL" id="HBGA01016668">
    <property type="protein sequence ID" value="CAD8995402.1"/>
    <property type="molecule type" value="Transcribed_RNA"/>
</dbReference>
<organism evidence="1">
    <name type="scientific">Eutreptiella gymnastica</name>
    <dbReference type="NCBI Taxonomy" id="73025"/>
    <lineage>
        <taxon>Eukaryota</taxon>
        <taxon>Discoba</taxon>
        <taxon>Euglenozoa</taxon>
        <taxon>Euglenida</taxon>
        <taxon>Spirocuta</taxon>
        <taxon>Euglenophyceae</taxon>
        <taxon>Eutreptiales</taxon>
        <taxon>Eutreptiaceae</taxon>
        <taxon>Eutreptiella</taxon>
    </lineage>
</organism>
<evidence type="ECO:0000313" key="1">
    <source>
        <dbReference type="EMBL" id="CAD8995401.1"/>
    </source>
</evidence>
<proteinExistence type="predicted"/>
<protein>
    <recommendedName>
        <fullName evidence="3">Dynein light chain</fullName>
    </recommendedName>
</protein>
<dbReference type="GO" id="GO:0005868">
    <property type="term" value="C:cytoplasmic dynein complex"/>
    <property type="evidence" value="ECO:0007669"/>
    <property type="project" value="TreeGrafter"/>
</dbReference>